<keyword evidence="2" id="KW-1185">Reference proteome</keyword>
<dbReference type="EMBL" id="FOZS01000002">
    <property type="protein sequence ID" value="SFS68117.1"/>
    <property type="molecule type" value="Genomic_DNA"/>
</dbReference>
<sequence>MSTERIRRRKLLATIGGVTTASLAGCNGVDVGTEPEYEDGEVGDIDGEARTNAEMATAQSAAEGQRASGVTPVDSLEMVDHEFVFESGYLGSTVQGTVENEGTNRIELVEVRVRVYDETGSQLDQYFDSTGDLAGGTSWAFQVILLESPADIADYDIAVLGTPA</sequence>
<gene>
    <name evidence="1" type="ORF">SAMN04488556_2112</name>
</gene>
<organism evidence="1 2">
    <name type="scientific">Halostagnicola kamekurae</name>
    <dbReference type="NCBI Taxonomy" id="619731"/>
    <lineage>
        <taxon>Archaea</taxon>
        <taxon>Methanobacteriati</taxon>
        <taxon>Methanobacteriota</taxon>
        <taxon>Stenosarchaea group</taxon>
        <taxon>Halobacteria</taxon>
        <taxon>Halobacteriales</taxon>
        <taxon>Natrialbaceae</taxon>
        <taxon>Halostagnicola</taxon>
    </lineage>
</organism>
<dbReference type="NCBIfam" id="NF038353">
    <property type="entry name" value="FxLYD_dom"/>
    <property type="match status" value="1"/>
</dbReference>
<dbReference type="PROSITE" id="PS51257">
    <property type="entry name" value="PROKAR_LIPOPROTEIN"/>
    <property type="match status" value="1"/>
</dbReference>
<dbReference type="Proteomes" id="UP000199199">
    <property type="component" value="Unassembled WGS sequence"/>
</dbReference>
<protein>
    <submittedName>
        <fullName evidence="1">Uncharacterized protein</fullName>
    </submittedName>
</protein>
<name>A0A1I6RTS3_9EURY</name>
<dbReference type="AlphaFoldDB" id="A0A1I6RTS3"/>
<accession>A0A1I6RTS3</accession>
<dbReference type="OrthoDB" id="214274at2157"/>
<proteinExistence type="predicted"/>
<evidence type="ECO:0000313" key="1">
    <source>
        <dbReference type="EMBL" id="SFS68117.1"/>
    </source>
</evidence>
<dbReference type="InterPro" id="IPR047676">
    <property type="entry name" value="FxLYD_dom"/>
</dbReference>
<reference evidence="2" key="1">
    <citation type="submission" date="2016-10" db="EMBL/GenBank/DDBJ databases">
        <authorList>
            <person name="Varghese N."/>
            <person name="Submissions S."/>
        </authorList>
    </citation>
    <scope>NUCLEOTIDE SEQUENCE [LARGE SCALE GENOMIC DNA]</scope>
    <source>
        <strain evidence="2">DSM 22427</strain>
    </source>
</reference>
<evidence type="ECO:0000313" key="2">
    <source>
        <dbReference type="Proteomes" id="UP000199199"/>
    </source>
</evidence>